<dbReference type="RefSeq" id="WP_196123798.1">
    <property type="nucleotide sequence ID" value="NZ_JADPMR010000001.1"/>
</dbReference>
<evidence type="ECO:0000313" key="4">
    <source>
        <dbReference type="EMBL" id="MBF9000482.1"/>
    </source>
</evidence>
<dbReference type="Proteomes" id="UP000597206">
    <property type="component" value="Unassembled WGS sequence"/>
</dbReference>
<dbReference type="Pfam" id="PF02303">
    <property type="entry name" value="Phage_DNA_bind"/>
    <property type="match status" value="1"/>
</dbReference>
<protein>
    <recommendedName>
        <fullName evidence="3">Single-stranded DNA-binding protein</fullName>
    </recommendedName>
</protein>
<keyword evidence="5" id="KW-1185">Reference proteome</keyword>
<dbReference type="Gene3D" id="2.40.50.140">
    <property type="entry name" value="Nucleic acid-binding proteins"/>
    <property type="match status" value="1"/>
</dbReference>
<dbReference type="EMBL" id="JADPMR010000001">
    <property type="protein sequence ID" value="MBF9000482.1"/>
    <property type="molecule type" value="Genomic_DNA"/>
</dbReference>
<gene>
    <name evidence="4" type="ORF">I1A42_07900</name>
</gene>
<reference evidence="4 5" key="1">
    <citation type="submission" date="2020-11" db="EMBL/GenBank/DDBJ databases">
        <title>Vibrio nitrifigilis sp. nov., a marine nitrogen-fixing bacterium isolated from the lagoon sediment of an islet inside an atoll.</title>
        <authorList>
            <person name="Wang L.-T."/>
            <person name="Shieh W.Y."/>
        </authorList>
    </citation>
    <scope>NUCLEOTIDE SEQUENCE [LARGE SCALE GENOMIC DNA]</scope>
    <source>
        <strain evidence="4 5">NFV-1</strain>
    </source>
</reference>
<dbReference type="SUPFAM" id="SSF50249">
    <property type="entry name" value="Nucleic acid-binding proteins"/>
    <property type="match status" value="1"/>
</dbReference>
<evidence type="ECO:0000256" key="2">
    <source>
        <dbReference type="ARBA" id="ARBA00023125"/>
    </source>
</evidence>
<comment type="caution">
    <text evidence="4">The sequence shown here is derived from an EMBL/GenBank/DDBJ whole genome shotgun (WGS) entry which is preliminary data.</text>
</comment>
<sequence length="92" mass="10248">MFPENVNVETRNIPAKDNRPARVICEQVAYVHLGGKFPVEMKLQLEQNQPAYTAGTYGVHPSSFSVNQFGGLELKRFGLVIESLGKLERQSA</sequence>
<accession>A0ABS0GDI6</accession>
<evidence type="ECO:0000256" key="1">
    <source>
        <dbReference type="ARBA" id="ARBA00022705"/>
    </source>
</evidence>
<evidence type="ECO:0000256" key="3">
    <source>
        <dbReference type="ARBA" id="ARBA00030596"/>
    </source>
</evidence>
<keyword evidence="2" id="KW-0238">DNA-binding</keyword>
<dbReference type="InterPro" id="IPR003512">
    <property type="entry name" value="Phage_M13_G5P_DNA-bd"/>
</dbReference>
<keyword evidence="1" id="KW-0235">DNA replication</keyword>
<proteinExistence type="predicted"/>
<organism evidence="4 5">
    <name type="scientific">Vibrio nitrifigilis</name>
    <dbReference type="NCBI Taxonomy" id="2789781"/>
    <lineage>
        <taxon>Bacteria</taxon>
        <taxon>Pseudomonadati</taxon>
        <taxon>Pseudomonadota</taxon>
        <taxon>Gammaproteobacteria</taxon>
        <taxon>Vibrionales</taxon>
        <taxon>Vibrionaceae</taxon>
        <taxon>Vibrio</taxon>
    </lineage>
</organism>
<name>A0ABS0GDI6_9VIBR</name>
<evidence type="ECO:0000313" key="5">
    <source>
        <dbReference type="Proteomes" id="UP000597206"/>
    </source>
</evidence>
<dbReference type="InterPro" id="IPR012340">
    <property type="entry name" value="NA-bd_OB-fold"/>
</dbReference>